<evidence type="ECO:0000259" key="7">
    <source>
        <dbReference type="Pfam" id="PF02770"/>
    </source>
</evidence>
<accession>A0ABW2NPF8</accession>
<dbReference type="Pfam" id="PF02771">
    <property type="entry name" value="Acyl-CoA_dh_N"/>
    <property type="match status" value="1"/>
</dbReference>
<dbReference type="PIRSF" id="PIRSF016578">
    <property type="entry name" value="HsaA"/>
    <property type="match status" value="1"/>
</dbReference>
<dbReference type="InterPro" id="IPR006091">
    <property type="entry name" value="Acyl-CoA_Oxase/DH_mid-dom"/>
</dbReference>
<dbReference type="InterPro" id="IPR037069">
    <property type="entry name" value="AcylCoA_DH/ox_N_sf"/>
</dbReference>
<dbReference type="InterPro" id="IPR046373">
    <property type="entry name" value="Acyl-CoA_Oxase/DH_mid-dom_sf"/>
</dbReference>
<name>A0ABW2NPF8_9BACL</name>
<dbReference type="Gene3D" id="2.40.110.10">
    <property type="entry name" value="Butyryl-CoA Dehydrogenase, subunit A, domain 2"/>
    <property type="match status" value="1"/>
</dbReference>
<dbReference type="Proteomes" id="UP001596549">
    <property type="component" value="Unassembled WGS sequence"/>
</dbReference>
<feature type="domain" description="Acyl-CoA oxidase/dehydrogenase middle" evidence="7">
    <location>
        <begin position="122"/>
        <end position="217"/>
    </location>
</feature>
<gene>
    <name evidence="9" type="ORF">ACFQPF_07770</name>
</gene>
<proteinExistence type="inferred from homology"/>
<keyword evidence="10" id="KW-1185">Reference proteome</keyword>
<dbReference type="InterPro" id="IPR009075">
    <property type="entry name" value="AcylCo_DH/oxidase_C"/>
</dbReference>
<evidence type="ECO:0000256" key="5">
    <source>
        <dbReference type="RuleBase" id="RU362125"/>
    </source>
</evidence>
<dbReference type="PANTHER" id="PTHR43884">
    <property type="entry name" value="ACYL-COA DEHYDROGENASE"/>
    <property type="match status" value="1"/>
</dbReference>
<keyword evidence="5" id="KW-0560">Oxidoreductase</keyword>
<dbReference type="RefSeq" id="WP_379748259.1">
    <property type="nucleotide sequence ID" value="NZ_JBHTCP010000013.1"/>
</dbReference>
<sequence length="380" mass="41671">MFFKLSEEHEMIRKMVRDFAKNEVEPTAAERDEEERFDRAIFDQMGELGLCGIPWPEEYGGIGGDYLGYVIAVEELSRVCASVGVTLSAHTSLCGWPIYKFGNEEQKQKFLRPMAEGKKIGAYGLTEAGSGSDASNMKTVAKRDGDHYIINGAKIFITNAGDAEIYVVFARTDIEAGYKGVSAFIVEKGTPGFSFGKKEKKLGIRSSPTLEIIFEDCRVPAENLLGKEGEGFKIAMMTLDGGRNGIAAQAVGIAQGALDAATGYAKERKQFGKPIGANQGIGFKLADMATKIEAARLLTYQAAWRESEGMPYGKESAMSKLFAGDIAMEVTVDAVQVFGGYGYTKDYPVERYMRDAKITQIYEGTQEIQRLVISKMLLKD</sequence>
<keyword evidence="4 5" id="KW-0274">FAD</keyword>
<dbReference type="SUPFAM" id="SSF47203">
    <property type="entry name" value="Acyl-CoA dehydrogenase C-terminal domain-like"/>
    <property type="match status" value="1"/>
</dbReference>
<reference evidence="10" key="1">
    <citation type="journal article" date="2019" name="Int. J. Syst. Evol. Microbiol.">
        <title>The Global Catalogue of Microorganisms (GCM) 10K type strain sequencing project: providing services to taxonomists for standard genome sequencing and annotation.</title>
        <authorList>
            <consortium name="The Broad Institute Genomics Platform"/>
            <consortium name="The Broad Institute Genome Sequencing Center for Infectious Disease"/>
            <person name="Wu L."/>
            <person name="Ma J."/>
        </authorList>
    </citation>
    <scope>NUCLEOTIDE SEQUENCE [LARGE SCALE GENOMIC DNA]</scope>
    <source>
        <strain evidence="10">NBRC 106396</strain>
    </source>
</reference>
<comment type="similarity">
    <text evidence="2 5">Belongs to the acyl-CoA dehydrogenase family.</text>
</comment>
<dbReference type="InterPro" id="IPR036250">
    <property type="entry name" value="AcylCo_DH-like_C"/>
</dbReference>
<dbReference type="Gene3D" id="1.10.540.10">
    <property type="entry name" value="Acyl-CoA dehydrogenase/oxidase, N-terminal domain"/>
    <property type="match status" value="1"/>
</dbReference>
<comment type="caution">
    <text evidence="9">The sequence shown here is derived from an EMBL/GenBank/DDBJ whole genome shotgun (WGS) entry which is preliminary data.</text>
</comment>
<evidence type="ECO:0000256" key="2">
    <source>
        <dbReference type="ARBA" id="ARBA00009347"/>
    </source>
</evidence>
<feature type="domain" description="Acyl-CoA dehydrogenase/oxidase C-terminal" evidence="6">
    <location>
        <begin position="229"/>
        <end position="377"/>
    </location>
</feature>
<dbReference type="InterPro" id="IPR006089">
    <property type="entry name" value="Acyl-CoA_DH_CS"/>
</dbReference>
<dbReference type="Pfam" id="PF02770">
    <property type="entry name" value="Acyl-CoA_dh_M"/>
    <property type="match status" value="1"/>
</dbReference>
<dbReference type="Pfam" id="PF00441">
    <property type="entry name" value="Acyl-CoA_dh_1"/>
    <property type="match status" value="1"/>
</dbReference>
<comment type="cofactor">
    <cofactor evidence="1 5">
        <name>FAD</name>
        <dbReference type="ChEBI" id="CHEBI:57692"/>
    </cofactor>
</comment>
<feature type="domain" description="Acyl-CoA dehydrogenase/oxidase N-terminal" evidence="8">
    <location>
        <begin position="6"/>
        <end position="118"/>
    </location>
</feature>
<evidence type="ECO:0000256" key="3">
    <source>
        <dbReference type="ARBA" id="ARBA00022630"/>
    </source>
</evidence>
<evidence type="ECO:0000256" key="1">
    <source>
        <dbReference type="ARBA" id="ARBA00001974"/>
    </source>
</evidence>
<evidence type="ECO:0000256" key="4">
    <source>
        <dbReference type="ARBA" id="ARBA00022827"/>
    </source>
</evidence>
<dbReference type="Gene3D" id="1.20.140.10">
    <property type="entry name" value="Butyryl-CoA Dehydrogenase, subunit A, domain 3"/>
    <property type="match status" value="1"/>
</dbReference>
<dbReference type="EMBL" id="JBHTCP010000013">
    <property type="protein sequence ID" value="MFC7371570.1"/>
    <property type="molecule type" value="Genomic_DNA"/>
</dbReference>
<dbReference type="CDD" id="cd01158">
    <property type="entry name" value="SCAD_SBCAD"/>
    <property type="match status" value="1"/>
</dbReference>
<dbReference type="InterPro" id="IPR009100">
    <property type="entry name" value="AcylCoA_DH/oxidase_NM_dom_sf"/>
</dbReference>
<dbReference type="InterPro" id="IPR013786">
    <property type="entry name" value="AcylCoA_DH/ox_N"/>
</dbReference>
<dbReference type="PANTHER" id="PTHR43884:SF41">
    <property type="entry name" value="ACYL-COA DEHYDROGENASE"/>
    <property type="match status" value="1"/>
</dbReference>
<dbReference type="SUPFAM" id="SSF56645">
    <property type="entry name" value="Acyl-CoA dehydrogenase NM domain-like"/>
    <property type="match status" value="1"/>
</dbReference>
<organism evidence="9 10">
    <name type="scientific">Fictibacillus iocasae</name>
    <dbReference type="NCBI Taxonomy" id="2715437"/>
    <lineage>
        <taxon>Bacteria</taxon>
        <taxon>Bacillati</taxon>
        <taxon>Bacillota</taxon>
        <taxon>Bacilli</taxon>
        <taxon>Bacillales</taxon>
        <taxon>Fictibacillaceae</taxon>
        <taxon>Fictibacillus</taxon>
    </lineage>
</organism>
<dbReference type="PROSITE" id="PS00073">
    <property type="entry name" value="ACYL_COA_DH_2"/>
    <property type="match status" value="1"/>
</dbReference>
<keyword evidence="3 5" id="KW-0285">Flavoprotein</keyword>
<evidence type="ECO:0000259" key="6">
    <source>
        <dbReference type="Pfam" id="PF00441"/>
    </source>
</evidence>
<evidence type="ECO:0000313" key="9">
    <source>
        <dbReference type="EMBL" id="MFC7371570.1"/>
    </source>
</evidence>
<protein>
    <submittedName>
        <fullName evidence="9">Acyl-CoA dehydrogenase</fullName>
    </submittedName>
</protein>
<evidence type="ECO:0000259" key="8">
    <source>
        <dbReference type="Pfam" id="PF02771"/>
    </source>
</evidence>
<evidence type="ECO:0000313" key="10">
    <source>
        <dbReference type="Proteomes" id="UP001596549"/>
    </source>
</evidence>